<proteinExistence type="predicted"/>
<evidence type="ECO:0000256" key="8">
    <source>
        <dbReference type="ARBA" id="ARBA00023619"/>
    </source>
</evidence>
<evidence type="ECO:0000313" key="15">
    <source>
        <dbReference type="Proteomes" id="UP001632037"/>
    </source>
</evidence>
<feature type="binding site" evidence="9">
    <location>
        <position position="560"/>
    </location>
    <ligand>
        <name>Ca(2+)</name>
        <dbReference type="ChEBI" id="CHEBI:29108"/>
    </ligand>
</feature>
<accession>A0ABD3FI62</accession>
<dbReference type="Pfam" id="PF09286">
    <property type="entry name" value="Pro-kuma_activ"/>
    <property type="match status" value="1"/>
</dbReference>
<dbReference type="PANTHER" id="PTHR14218">
    <property type="entry name" value="PROTEASE S8 TRIPEPTIDYL PEPTIDASE I CLN2"/>
    <property type="match status" value="1"/>
</dbReference>
<dbReference type="EC" id="3.4.21.62" evidence="8"/>
<dbReference type="SUPFAM" id="SSF54897">
    <property type="entry name" value="Protease propeptides/inhibitors"/>
    <property type="match status" value="1"/>
</dbReference>
<feature type="signal peptide" evidence="12">
    <location>
        <begin position="1"/>
        <end position="24"/>
    </location>
</feature>
<evidence type="ECO:0000256" key="9">
    <source>
        <dbReference type="PROSITE-ProRule" id="PRU01032"/>
    </source>
</evidence>
<dbReference type="PANTHER" id="PTHR14218:SF15">
    <property type="entry name" value="TRIPEPTIDYL-PEPTIDASE 1"/>
    <property type="match status" value="1"/>
</dbReference>
<evidence type="ECO:0000256" key="3">
    <source>
        <dbReference type="ARBA" id="ARBA00022801"/>
    </source>
</evidence>
<dbReference type="GO" id="GO:0006508">
    <property type="term" value="P:proteolysis"/>
    <property type="evidence" value="ECO:0007669"/>
    <property type="project" value="UniProtKB-KW"/>
</dbReference>
<dbReference type="GO" id="GO:0046872">
    <property type="term" value="F:metal ion binding"/>
    <property type="evidence" value="ECO:0007669"/>
    <property type="project" value="UniProtKB-UniRule"/>
</dbReference>
<dbReference type="CDD" id="cd11377">
    <property type="entry name" value="Pro-peptidase_S53"/>
    <property type="match status" value="1"/>
</dbReference>
<dbReference type="SMART" id="SM00944">
    <property type="entry name" value="Pro-kuma_activ"/>
    <property type="match status" value="1"/>
</dbReference>
<comment type="cofactor">
    <cofactor evidence="9">
        <name>Ca(2+)</name>
        <dbReference type="ChEBI" id="CHEBI:29108"/>
    </cofactor>
    <text evidence="9">Binds 1 Ca(2+) ion per subunit.</text>
</comment>
<dbReference type="Pfam" id="PF00082">
    <property type="entry name" value="Peptidase_S8"/>
    <property type="match status" value="1"/>
</dbReference>
<feature type="region of interest" description="Disordered" evidence="10">
    <location>
        <begin position="681"/>
        <end position="721"/>
    </location>
</feature>
<dbReference type="InterPro" id="IPR036852">
    <property type="entry name" value="Peptidase_S8/S53_dom_sf"/>
</dbReference>
<dbReference type="Gene3D" id="3.40.50.200">
    <property type="entry name" value="Peptidase S8/S53 domain"/>
    <property type="match status" value="1"/>
</dbReference>
<feature type="compositionally biased region" description="Low complexity" evidence="10">
    <location>
        <begin position="684"/>
        <end position="697"/>
    </location>
</feature>
<feature type="binding site" evidence="9">
    <location>
        <position position="584"/>
    </location>
    <ligand>
        <name>Ca(2+)</name>
        <dbReference type="ChEBI" id="CHEBI:29108"/>
    </ligand>
</feature>
<sequence length="721" mass="77552">MAFKWLLSLSLAAALCSLSSSASAAIYDPSSRFRGFSSDNYVRQSRADPEQVVPLVIGLLPGDFDVLERTFYSVSDPTHTTYGQYLAQEQTDKLSRPAEGALDAVRSWTGEFAHENSAGTFSTTSNLYKVPMKVKHVERLLGTEIHHYDVKEADNLPAWKQRRLMRASSVVVVPEHLQDVVSFLSVNTHPLGLRALGAATSEVTEMTGNGGGTLAQVRQTYGIPDNLVVTNPSNTQCVPSFYDESYDPADLDTFFAQYLPAESPPQIIEKGSRVNHPNSASTEASLDVQYITGVGRNATTYVWTMNGSNPYSSEDEPFVEFAQDVLALENPPLVVSISYSDDEEHIFDVSPGYARTLDTLLIKMGLRGITVLIAGGDDGVTGLRTEFEKVPVEDMCKQSGPQWPSSSPYITTVGATMLLTRAQQSAKPFFRTKEEVICSVENGGIITSGGGFSNIYGVPEYQRTAVKRYLATKNIPTSPGFFNASGRAYPDISALGAGFLVYMNGRLSSVSGTSASTPVLGAMVTLWNDMRLNAGKSPLGFINPLLYYLAETHPDAFNDVVVGNNGAPRGGNTPCDDSFSAAAGWDAVSGVGTPNFPVISDFISNLEDHFNVSQLGESNNSVLADVNNNAAATTGISEMSTFTMVLLVAAVVANVVIGLVVVVTVVKRWRNQYTPLEDVAGGNVTPTASVSTTTSTARIQRLNSDADSSEDEVELSEINLN</sequence>
<dbReference type="InterPro" id="IPR015366">
    <property type="entry name" value="S53_propep"/>
</dbReference>
<protein>
    <recommendedName>
        <fullName evidence="8">subtilisin</fullName>
        <ecNumber evidence="8">3.4.21.62</ecNumber>
    </recommendedName>
</protein>
<feature type="active site" description="Charge relay system" evidence="9">
    <location>
        <position position="287"/>
    </location>
</feature>
<feature type="active site" description="Charge relay system" evidence="9">
    <location>
        <position position="514"/>
    </location>
</feature>
<keyword evidence="5 9" id="KW-0106">Calcium</keyword>
<dbReference type="InterPro" id="IPR000209">
    <property type="entry name" value="Peptidase_S8/S53_dom"/>
</dbReference>
<keyword evidence="2 9" id="KW-0479">Metal-binding</keyword>
<dbReference type="GO" id="GO:0004252">
    <property type="term" value="F:serine-type endopeptidase activity"/>
    <property type="evidence" value="ECO:0007669"/>
    <property type="project" value="UniProtKB-UniRule"/>
</dbReference>
<keyword evidence="11" id="KW-1133">Transmembrane helix</keyword>
<dbReference type="PROSITE" id="PS51695">
    <property type="entry name" value="SEDOLISIN"/>
    <property type="match status" value="1"/>
</dbReference>
<evidence type="ECO:0000256" key="10">
    <source>
        <dbReference type="SAM" id="MobiDB-lite"/>
    </source>
</evidence>
<keyword evidence="15" id="KW-1185">Reference proteome</keyword>
<name>A0ABD3FI62_9STRA</name>
<dbReference type="Proteomes" id="UP001632037">
    <property type="component" value="Unassembled WGS sequence"/>
</dbReference>
<keyword evidence="1 9" id="KW-0645">Protease</keyword>
<dbReference type="InterPro" id="IPR050819">
    <property type="entry name" value="Tripeptidyl-peptidase_I"/>
</dbReference>
<dbReference type="SUPFAM" id="SSF52743">
    <property type="entry name" value="Subtilisin-like"/>
    <property type="match status" value="1"/>
</dbReference>
<dbReference type="CDD" id="cd04056">
    <property type="entry name" value="Peptidases_S53"/>
    <property type="match status" value="1"/>
</dbReference>
<dbReference type="EMBL" id="JBIMZQ010000016">
    <property type="protein sequence ID" value="KAL3666603.1"/>
    <property type="molecule type" value="Genomic_DNA"/>
</dbReference>
<evidence type="ECO:0000256" key="7">
    <source>
        <dbReference type="ARBA" id="ARBA00023529"/>
    </source>
</evidence>
<comment type="caution">
    <text evidence="14">The sequence shown here is derived from an EMBL/GenBank/DDBJ whole genome shotgun (WGS) entry which is preliminary data.</text>
</comment>
<feature type="transmembrane region" description="Helical" evidence="11">
    <location>
        <begin position="642"/>
        <end position="666"/>
    </location>
</feature>
<evidence type="ECO:0000259" key="13">
    <source>
        <dbReference type="PROSITE" id="PS51695"/>
    </source>
</evidence>
<evidence type="ECO:0000256" key="5">
    <source>
        <dbReference type="ARBA" id="ARBA00022837"/>
    </source>
</evidence>
<keyword evidence="3 9" id="KW-0378">Hydrolase</keyword>
<evidence type="ECO:0000313" key="14">
    <source>
        <dbReference type="EMBL" id="KAL3666603.1"/>
    </source>
</evidence>
<evidence type="ECO:0000256" key="2">
    <source>
        <dbReference type="ARBA" id="ARBA00022723"/>
    </source>
</evidence>
<keyword evidence="11" id="KW-0472">Membrane</keyword>
<dbReference type="AlphaFoldDB" id="A0ABD3FI62"/>
<dbReference type="InterPro" id="IPR030400">
    <property type="entry name" value="Sedolisin_dom"/>
</dbReference>
<feature type="domain" description="Peptidase S53" evidence="13">
    <location>
        <begin position="211"/>
        <end position="606"/>
    </location>
</feature>
<keyword evidence="12" id="KW-0732">Signal</keyword>
<evidence type="ECO:0000256" key="6">
    <source>
        <dbReference type="ARBA" id="ARBA00023145"/>
    </source>
</evidence>
<keyword evidence="11" id="KW-0812">Transmembrane</keyword>
<keyword evidence="6" id="KW-0865">Zymogen</keyword>
<reference evidence="14 15" key="1">
    <citation type="submission" date="2024-09" db="EMBL/GenBank/DDBJ databases">
        <title>Genome sequencing and assembly of Phytophthora oleae, isolate VK10A, causative agent of rot of olive drupes.</title>
        <authorList>
            <person name="Conti Taguali S."/>
            <person name="Riolo M."/>
            <person name="La Spada F."/>
            <person name="Cacciola S.O."/>
            <person name="Dionisio G."/>
        </authorList>
    </citation>
    <scope>NUCLEOTIDE SEQUENCE [LARGE SCALE GENOMIC DNA]</scope>
    <source>
        <strain evidence="14 15">VK10A</strain>
    </source>
</reference>
<evidence type="ECO:0000256" key="11">
    <source>
        <dbReference type="SAM" id="Phobius"/>
    </source>
</evidence>
<feature type="active site" description="Charge relay system" evidence="9">
    <location>
        <position position="283"/>
    </location>
</feature>
<evidence type="ECO:0000256" key="4">
    <source>
        <dbReference type="ARBA" id="ARBA00022825"/>
    </source>
</evidence>
<feature type="binding site" evidence="9">
    <location>
        <position position="559"/>
    </location>
    <ligand>
        <name>Ca(2+)</name>
        <dbReference type="ChEBI" id="CHEBI:29108"/>
    </ligand>
</feature>
<feature type="binding site" evidence="9">
    <location>
        <position position="586"/>
    </location>
    <ligand>
        <name>Ca(2+)</name>
        <dbReference type="ChEBI" id="CHEBI:29108"/>
    </ligand>
</feature>
<evidence type="ECO:0000256" key="1">
    <source>
        <dbReference type="ARBA" id="ARBA00022670"/>
    </source>
</evidence>
<comment type="catalytic activity">
    <reaction evidence="7">
        <text>Hydrolysis of proteins with broad specificity for peptide bonds, and a preference for a large uncharged residue in P1. Hydrolyzes peptide amides.</text>
        <dbReference type="EC" id="3.4.21.62"/>
    </reaction>
</comment>
<keyword evidence="4 9" id="KW-0720">Serine protease</keyword>
<feature type="chain" id="PRO_5044878326" description="subtilisin" evidence="12">
    <location>
        <begin position="25"/>
        <end position="721"/>
    </location>
</feature>
<organism evidence="14 15">
    <name type="scientific">Phytophthora oleae</name>
    <dbReference type="NCBI Taxonomy" id="2107226"/>
    <lineage>
        <taxon>Eukaryota</taxon>
        <taxon>Sar</taxon>
        <taxon>Stramenopiles</taxon>
        <taxon>Oomycota</taxon>
        <taxon>Peronosporomycetes</taxon>
        <taxon>Peronosporales</taxon>
        <taxon>Peronosporaceae</taxon>
        <taxon>Phytophthora</taxon>
    </lineage>
</organism>
<evidence type="ECO:0000256" key="12">
    <source>
        <dbReference type="SAM" id="SignalP"/>
    </source>
</evidence>
<gene>
    <name evidence="14" type="ORF">V7S43_008229</name>
</gene>